<dbReference type="STRING" id="377629.TERTU_4474"/>
<evidence type="ECO:0000313" key="1">
    <source>
        <dbReference type="EMBL" id="ACR14064.1"/>
    </source>
</evidence>
<organism evidence="1 2">
    <name type="scientific">Teredinibacter turnerae (strain ATCC 39867 / T7901)</name>
    <dbReference type="NCBI Taxonomy" id="377629"/>
    <lineage>
        <taxon>Bacteria</taxon>
        <taxon>Pseudomonadati</taxon>
        <taxon>Pseudomonadota</taxon>
        <taxon>Gammaproteobacteria</taxon>
        <taxon>Cellvibrionales</taxon>
        <taxon>Cellvibrionaceae</taxon>
        <taxon>Teredinibacter</taxon>
    </lineage>
</organism>
<dbReference type="InterPro" id="IPR022074">
    <property type="entry name" value="DUF3626"/>
</dbReference>
<dbReference type="EMBL" id="CP001614">
    <property type="protein sequence ID" value="ACR14064.1"/>
    <property type="molecule type" value="Genomic_DNA"/>
</dbReference>
<dbReference type="HOGENOM" id="CLU_062259_0_0_6"/>
<accession>C5BJ63</accession>
<proteinExistence type="predicted"/>
<evidence type="ECO:0008006" key="3">
    <source>
        <dbReference type="Google" id="ProtNLM"/>
    </source>
</evidence>
<protein>
    <recommendedName>
        <fullName evidence="3">DUF3626 domain-containing protein</fullName>
    </recommendedName>
</protein>
<keyword evidence="2" id="KW-1185">Reference proteome</keyword>
<evidence type="ECO:0000313" key="2">
    <source>
        <dbReference type="Proteomes" id="UP000009080"/>
    </source>
</evidence>
<dbReference type="RefSeq" id="WP_015820180.1">
    <property type="nucleotide sequence ID" value="NC_012997.1"/>
</dbReference>
<sequence>MPASHSLNQMLQLELMETFLSATQCKVLENFRALGSKLEDYAKLEVTINFHPDQITSGGFLVLEAIANDGLLRSQFETGTSNGGLTAFPGGDRWKWESKAFKGLYDSCHVSERPKYGALNHRLSQSGGAPRFGSSHFKLRRHLLERTTFCYPESWVGPLDYGMADRVKNLIEMADSDTLDLLDNYVEAHIHGPISVENDVEALVVDPIYKGTEIEKFAEKIKCDIRWHKGFNLSIEEFEFHADYRGAEYVDLAKLIVVKGHVNPKLIGMAVSQGTYDRQDLKKVWHYLARFGDLNRVV</sequence>
<dbReference type="eggNOG" id="ENOG502Z7QC">
    <property type="taxonomic scope" value="Bacteria"/>
</dbReference>
<dbReference type="AlphaFoldDB" id="C5BJ63"/>
<reference evidence="1 2" key="1">
    <citation type="journal article" date="2009" name="PLoS ONE">
        <title>The complete genome of Teredinibacter turnerae T7901: an intracellular endosymbiont of marine wood-boring bivalves (shipworms).</title>
        <authorList>
            <person name="Yang J.C."/>
            <person name="Madupu R."/>
            <person name="Durkin A.S."/>
            <person name="Ekborg N.A."/>
            <person name="Pedamallu C.S."/>
            <person name="Hostetler J.B."/>
            <person name="Radune D."/>
            <person name="Toms B.S."/>
            <person name="Henrissat B."/>
            <person name="Coutinho P.M."/>
            <person name="Schwarz S."/>
            <person name="Field L."/>
            <person name="Trindade-Silva A.E."/>
            <person name="Soares C.A.G."/>
            <person name="Elshahawi S."/>
            <person name="Hanora A."/>
            <person name="Schmidt E.W."/>
            <person name="Haygood M.G."/>
            <person name="Posfai J."/>
            <person name="Benner J."/>
            <person name="Madinger C."/>
            <person name="Nove J."/>
            <person name="Anton B."/>
            <person name="Chaudhary K."/>
            <person name="Foster J."/>
            <person name="Holman A."/>
            <person name="Kumar S."/>
            <person name="Lessard P.A."/>
            <person name="Luyten Y.A."/>
            <person name="Slatko B."/>
            <person name="Wood N."/>
            <person name="Wu B."/>
            <person name="Teplitski M."/>
            <person name="Mougous J.D."/>
            <person name="Ward N."/>
            <person name="Eisen J.A."/>
            <person name="Badger J.H."/>
            <person name="Distel D.L."/>
        </authorList>
    </citation>
    <scope>NUCLEOTIDE SEQUENCE [LARGE SCALE GENOMIC DNA]</scope>
    <source>
        <strain evidence="2">ATCC 39867 / T7901</strain>
    </source>
</reference>
<gene>
    <name evidence="1" type="ordered locus">TERTU_4474</name>
</gene>
<dbReference type="Pfam" id="PF12294">
    <property type="entry name" value="DUF3626"/>
    <property type="match status" value="1"/>
</dbReference>
<dbReference type="Proteomes" id="UP000009080">
    <property type="component" value="Chromosome"/>
</dbReference>
<name>C5BJ63_TERTT</name>
<dbReference type="KEGG" id="ttu:TERTU_4474"/>